<evidence type="ECO:0000256" key="5">
    <source>
        <dbReference type="SAM" id="Phobius"/>
    </source>
</evidence>
<dbReference type="PANTHER" id="PTHR23518">
    <property type="entry name" value="C-METHYLTRANSFERASE"/>
    <property type="match status" value="1"/>
</dbReference>
<dbReference type="EMBL" id="QLTW01000378">
    <property type="protein sequence ID" value="MBT9146203.1"/>
    <property type="molecule type" value="Genomic_DNA"/>
</dbReference>
<evidence type="ECO:0000256" key="2">
    <source>
        <dbReference type="ARBA" id="ARBA00022692"/>
    </source>
</evidence>
<dbReference type="GO" id="GO:0005886">
    <property type="term" value="C:plasma membrane"/>
    <property type="evidence" value="ECO:0007669"/>
    <property type="project" value="UniProtKB-SubCell"/>
</dbReference>
<feature type="transmembrane region" description="Helical" evidence="5">
    <location>
        <begin position="71"/>
        <end position="89"/>
    </location>
</feature>
<keyword evidence="2 5" id="KW-0812">Transmembrane</keyword>
<dbReference type="PANTHER" id="PTHR23518:SF2">
    <property type="entry name" value="MAJOR FACILITATOR SUPERFAMILY TRANSPORTER"/>
    <property type="match status" value="1"/>
</dbReference>
<dbReference type="SUPFAM" id="SSF103473">
    <property type="entry name" value="MFS general substrate transporter"/>
    <property type="match status" value="1"/>
</dbReference>
<evidence type="ECO:0000313" key="8">
    <source>
        <dbReference type="Proteomes" id="UP000811545"/>
    </source>
</evidence>
<organism evidence="7 8">
    <name type="scientific">Psychracetigena formicireducens</name>
    <dbReference type="NCBI Taxonomy" id="2986056"/>
    <lineage>
        <taxon>Bacteria</taxon>
        <taxon>Bacillati</taxon>
        <taxon>Candidatus Lithacetigenota</taxon>
        <taxon>Candidatus Psychracetigena</taxon>
    </lineage>
</organism>
<evidence type="ECO:0000256" key="1">
    <source>
        <dbReference type="ARBA" id="ARBA00004651"/>
    </source>
</evidence>
<evidence type="ECO:0000256" key="4">
    <source>
        <dbReference type="ARBA" id="ARBA00023136"/>
    </source>
</evidence>
<accession>A0A9E2F823</accession>
<feature type="transmembrane region" description="Helical" evidence="5">
    <location>
        <begin position="130"/>
        <end position="150"/>
    </location>
</feature>
<evidence type="ECO:0000259" key="6">
    <source>
        <dbReference type="PROSITE" id="PS50850"/>
    </source>
</evidence>
<feature type="transmembrane region" description="Helical" evidence="5">
    <location>
        <begin position="44"/>
        <end position="64"/>
    </location>
</feature>
<dbReference type="InterPro" id="IPR020846">
    <property type="entry name" value="MFS_dom"/>
</dbReference>
<feature type="domain" description="Major facilitator superfamily (MFS) profile" evidence="6">
    <location>
        <begin position="6"/>
        <end position="387"/>
    </location>
</feature>
<name>A0A9E2F823_PSYF1</name>
<protein>
    <submittedName>
        <fullName evidence="7">Multidrug resistance protein MdtH</fullName>
    </submittedName>
</protein>
<dbReference type="InterPro" id="IPR036259">
    <property type="entry name" value="MFS_trans_sf"/>
</dbReference>
<feature type="transmembrane region" description="Helical" evidence="5">
    <location>
        <begin position="333"/>
        <end position="351"/>
    </location>
</feature>
<dbReference type="InterPro" id="IPR011701">
    <property type="entry name" value="MFS"/>
</dbReference>
<dbReference type="PROSITE" id="PS50850">
    <property type="entry name" value="MFS"/>
    <property type="match status" value="1"/>
</dbReference>
<evidence type="ECO:0000313" key="7">
    <source>
        <dbReference type="EMBL" id="MBT9146203.1"/>
    </source>
</evidence>
<feature type="transmembrane region" description="Helical" evidence="5">
    <location>
        <begin position="206"/>
        <end position="224"/>
    </location>
</feature>
<feature type="transmembrane region" description="Helical" evidence="5">
    <location>
        <begin position="357"/>
        <end position="382"/>
    </location>
</feature>
<comment type="caution">
    <text evidence="7">The sequence shown here is derived from an EMBL/GenBank/DDBJ whole genome shotgun (WGS) entry which is preliminary data.</text>
</comment>
<dbReference type="InterPro" id="IPR005829">
    <property type="entry name" value="Sugar_transporter_CS"/>
</dbReference>
<dbReference type="GO" id="GO:0022857">
    <property type="term" value="F:transmembrane transporter activity"/>
    <property type="evidence" value="ECO:0007669"/>
    <property type="project" value="InterPro"/>
</dbReference>
<feature type="transmembrane region" description="Helical" evidence="5">
    <location>
        <begin position="95"/>
        <end position="118"/>
    </location>
</feature>
<sequence>MDKNKNVEILSLTAFLILVFLFSWVYLLPIHLKELGATDRQIGFSYTLFILSFTITQFIGGFLVDRFGRKTMIVVPGFFYPPLFLLMAFSRSWFLVTLCFFLVNMASSFQSPAFFPFVAESTKNRERAFALFNACASLGIGVGTLIGSFIISPLGIQNIMIISAFIYLFVATVRHFTLKETRQKIVDTENKSFPEKLSLPPFNTTLLSFFIIASLISLSISLTINGPFITLHLQEALFKNKEQINLLYASGWIIASLLSFIGGNLAKNYGARKILGLSVLLHPLFLLLYFLPFNYPFPPIILFLISFIFFQLIAIAQPLVLTSLTRIEERGRIWGLFGAVTGMFSSMGPTIGTELKIAFGGLSPFILAQVWGILAFIAFVINRIRRKRLFTR</sequence>
<gene>
    <name evidence="7" type="primary">mdtH_2</name>
    <name evidence="7" type="ORF">DDT42_02085</name>
</gene>
<feature type="transmembrane region" description="Helical" evidence="5">
    <location>
        <begin position="156"/>
        <end position="176"/>
    </location>
</feature>
<comment type="subcellular location">
    <subcellularLocation>
        <location evidence="1">Cell membrane</location>
        <topology evidence="1">Multi-pass membrane protein</topology>
    </subcellularLocation>
</comment>
<dbReference type="Pfam" id="PF07690">
    <property type="entry name" value="MFS_1"/>
    <property type="match status" value="1"/>
</dbReference>
<feature type="transmembrane region" description="Helical" evidence="5">
    <location>
        <begin position="244"/>
        <end position="262"/>
    </location>
</feature>
<keyword evidence="3 5" id="KW-1133">Transmembrane helix</keyword>
<dbReference type="AlphaFoldDB" id="A0A9E2F823"/>
<feature type="transmembrane region" description="Helical" evidence="5">
    <location>
        <begin position="12"/>
        <end position="32"/>
    </location>
</feature>
<reference evidence="7 8" key="1">
    <citation type="journal article" date="2021" name="bioRxiv">
        <title>Unique metabolic strategies in Hadean analogues reveal hints for primordial physiology.</title>
        <authorList>
            <person name="Nobu M.K."/>
            <person name="Nakai R."/>
            <person name="Tamazawa S."/>
            <person name="Mori H."/>
            <person name="Toyoda A."/>
            <person name="Ijiri A."/>
            <person name="Suzuki S."/>
            <person name="Kurokawa K."/>
            <person name="Kamagata Y."/>
            <person name="Tamaki H."/>
        </authorList>
    </citation>
    <scope>NUCLEOTIDE SEQUENCE [LARGE SCALE GENOMIC DNA]</scope>
    <source>
        <strain evidence="7">BS525</strain>
    </source>
</reference>
<dbReference type="PROSITE" id="PS00216">
    <property type="entry name" value="SUGAR_TRANSPORT_1"/>
    <property type="match status" value="1"/>
</dbReference>
<feature type="transmembrane region" description="Helical" evidence="5">
    <location>
        <begin position="297"/>
        <end position="321"/>
    </location>
</feature>
<proteinExistence type="predicted"/>
<dbReference type="Proteomes" id="UP000811545">
    <property type="component" value="Unassembled WGS sequence"/>
</dbReference>
<evidence type="ECO:0000256" key="3">
    <source>
        <dbReference type="ARBA" id="ARBA00022989"/>
    </source>
</evidence>
<dbReference type="Gene3D" id="1.20.1250.20">
    <property type="entry name" value="MFS general substrate transporter like domains"/>
    <property type="match status" value="1"/>
</dbReference>
<keyword evidence="4 5" id="KW-0472">Membrane</keyword>
<feature type="transmembrane region" description="Helical" evidence="5">
    <location>
        <begin position="274"/>
        <end position="291"/>
    </location>
</feature>